<dbReference type="EMBL" id="HBHW01041797">
    <property type="protein sequence ID" value="CAE0064139.1"/>
    <property type="molecule type" value="Transcribed_RNA"/>
</dbReference>
<organism evidence="2">
    <name type="scientific">Rhodosorus marinus</name>
    <dbReference type="NCBI Taxonomy" id="101924"/>
    <lineage>
        <taxon>Eukaryota</taxon>
        <taxon>Rhodophyta</taxon>
        <taxon>Stylonematophyceae</taxon>
        <taxon>Stylonematales</taxon>
        <taxon>Stylonemataceae</taxon>
        <taxon>Rhodosorus</taxon>
    </lineage>
</organism>
<name>A0A7S3EMI9_9RHOD</name>
<evidence type="ECO:0000313" key="2">
    <source>
        <dbReference type="EMBL" id="CAE0064138.1"/>
    </source>
</evidence>
<sequence length="144" mass="17029">MELNLGEEQGTGNARSDEGGVRHSNQFLETYYQQLQDRPARKTWEDFKKDKQSSLEKSAGGSDMARYRRELDKDREAFLAKKLKEGKETKKARKEKKEKKEKREKKEKKSKKEKREKKGKREKRARSISPPARERGRRRADDSD</sequence>
<feature type="compositionally biased region" description="Basic and acidic residues" evidence="1">
    <location>
        <begin position="38"/>
        <end position="54"/>
    </location>
</feature>
<gene>
    <name evidence="2" type="ORF">RMAR00112_LOCUS32210</name>
    <name evidence="3" type="ORF">RMAR00112_LOCUS32211</name>
</gene>
<feature type="compositionally biased region" description="Basic and acidic residues" evidence="1">
    <location>
        <begin position="65"/>
        <end position="89"/>
    </location>
</feature>
<dbReference type="EMBL" id="HBHW01041796">
    <property type="protein sequence ID" value="CAE0064138.1"/>
    <property type="molecule type" value="Transcribed_RNA"/>
</dbReference>
<evidence type="ECO:0000313" key="3">
    <source>
        <dbReference type="EMBL" id="CAE0064139.1"/>
    </source>
</evidence>
<accession>A0A7S3EMI9</accession>
<proteinExistence type="predicted"/>
<feature type="region of interest" description="Disordered" evidence="1">
    <location>
        <begin position="1"/>
        <end position="144"/>
    </location>
</feature>
<feature type="compositionally biased region" description="Basic residues" evidence="1">
    <location>
        <begin position="90"/>
        <end position="126"/>
    </location>
</feature>
<feature type="compositionally biased region" description="Polar residues" evidence="1">
    <location>
        <begin position="23"/>
        <end position="36"/>
    </location>
</feature>
<dbReference type="AlphaFoldDB" id="A0A7S3EMI9"/>
<reference evidence="2" key="1">
    <citation type="submission" date="2021-01" db="EMBL/GenBank/DDBJ databases">
        <authorList>
            <person name="Corre E."/>
            <person name="Pelletier E."/>
            <person name="Niang G."/>
            <person name="Scheremetjew M."/>
            <person name="Finn R."/>
            <person name="Kale V."/>
            <person name="Holt S."/>
            <person name="Cochrane G."/>
            <person name="Meng A."/>
            <person name="Brown T."/>
            <person name="Cohen L."/>
        </authorList>
    </citation>
    <scope>NUCLEOTIDE SEQUENCE</scope>
    <source>
        <strain evidence="2">CCMP 769</strain>
    </source>
</reference>
<protein>
    <submittedName>
        <fullName evidence="2">Uncharacterized protein</fullName>
    </submittedName>
</protein>
<evidence type="ECO:0000256" key="1">
    <source>
        <dbReference type="SAM" id="MobiDB-lite"/>
    </source>
</evidence>